<dbReference type="PANTHER" id="PTHR43724:SF1">
    <property type="entry name" value="PYRUVATE SYNTHASE SUBUNIT PORD"/>
    <property type="match status" value="1"/>
</dbReference>
<evidence type="ECO:0000256" key="1">
    <source>
        <dbReference type="ARBA" id="ARBA00001966"/>
    </source>
</evidence>
<dbReference type="NCBIfam" id="TIGR02179">
    <property type="entry name" value="PorD_KorD"/>
    <property type="match status" value="1"/>
</dbReference>
<dbReference type="GO" id="GO:0046872">
    <property type="term" value="F:metal ion binding"/>
    <property type="evidence" value="ECO:0007669"/>
    <property type="project" value="UniProtKB-KW"/>
</dbReference>
<comment type="caution">
    <text evidence="11">The sequence shown here is derived from an EMBL/GenBank/DDBJ whole genome shotgun (WGS) entry which is preliminary data.</text>
</comment>
<evidence type="ECO:0000256" key="9">
    <source>
        <dbReference type="ARBA" id="ARBA00023014"/>
    </source>
</evidence>
<feature type="domain" description="4Fe-4S ferredoxin-type" evidence="10">
    <location>
        <begin position="64"/>
        <end position="94"/>
    </location>
</feature>
<dbReference type="InterPro" id="IPR017900">
    <property type="entry name" value="4Fe4S_Fe_S_CS"/>
</dbReference>
<evidence type="ECO:0000313" key="12">
    <source>
        <dbReference type="Proteomes" id="UP000070565"/>
    </source>
</evidence>
<protein>
    <recommendedName>
        <fullName evidence="10">4Fe-4S ferredoxin-type domain-containing protein</fullName>
    </recommendedName>
</protein>
<dbReference type="Pfam" id="PF14697">
    <property type="entry name" value="Fer4_21"/>
    <property type="match status" value="1"/>
</dbReference>
<dbReference type="EMBL" id="LHXZ01000019">
    <property type="protein sequence ID" value="KXB03320.1"/>
    <property type="molecule type" value="Genomic_DNA"/>
</dbReference>
<dbReference type="Gene3D" id="3.30.70.20">
    <property type="match status" value="1"/>
</dbReference>
<keyword evidence="12" id="KW-1185">Reference proteome</keyword>
<keyword evidence="7" id="KW-0249">Electron transport</keyword>
<dbReference type="InterPro" id="IPR017896">
    <property type="entry name" value="4Fe4S_Fe-S-bd"/>
</dbReference>
<feature type="domain" description="4Fe-4S ferredoxin-type" evidence="10">
    <location>
        <begin position="35"/>
        <end position="63"/>
    </location>
</feature>
<evidence type="ECO:0000256" key="3">
    <source>
        <dbReference type="ARBA" id="ARBA00022448"/>
    </source>
</evidence>
<evidence type="ECO:0000259" key="10">
    <source>
        <dbReference type="PROSITE" id="PS51379"/>
    </source>
</evidence>
<evidence type="ECO:0000256" key="7">
    <source>
        <dbReference type="ARBA" id="ARBA00022982"/>
    </source>
</evidence>
<evidence type="ECO:0000256" key="8">
    <source>
        <dbReference type="ARBA" id="ARBA00023004"/>
    </source>
</evidence>
<name>A0A133VA41_9EURY</name>
<evidence type="ECO:0000256" key="4">
    <source>
        <dbReference type="ARBA" id="ARBA00022485"/>
    </source>
</evidence>
<reference evidence="11 12" key="1">
    <citation type="journal article" date="2016" name="Sci. Rep.">
        <title>Metabolic traits of an uncultured archaeal lineage -MSBL1- from brine pools of the Red Sea.</title>
        <authorList>
            <person name="Mwirichia R."/>
            <person name="Alam I."/>
            <person name="Rashid M."/>
            <person name="Vinu M."/>
            <person name="Ba-Alawi W."/>
            <person name="Anthony Kamau A."/>
            <person name="Kamanda Ngugi D."/>
            <person name="Goker M."/>
            <person name="Klenk H.P."/>
            <person name="Bajic V."/>
            <person name="Stingl U."/>
        </authorList>
    </citation>
    <scope>NUCLEOTIDE SEQUENCE [LARGE SCALE GENOMIC DNA]</scope>
    <source>
        <strain evidence="11">SCGC-AAA261F19</strain>
    </source>
</reference>
<dbReference type="SUPFAM" id="SSF54862">
    <property type="entry name" value="4Fe-4S ferredoxins"/>
    <property type="match status" value="1"/>
</dbReference>
<organism evidence="11 12">
    <name type="scientific">candidate division MSBL1 archaeon SCGC-AAA261F19</name>
    <dbReference type="NCBI Taxonomy" id="1698275"/>
    <lineage>
        <taxon>Archaea</taxon>
        <taxon>Methanobacteriati</taxon>
        <taxon>Methanobacteriota</taxon>
        <taxon>candidate division MSBL1</taxon>
    </lineage>
</organism>
<keyword evidence="5" id="KW-0479">Metal-binding</keyword>
<evidence type="ECO:0000256" key="2">
    <source>
        <dbReference type="ARBA" id="ARBA00011595"/>
    </source>
</evidence>
<dbReference type="Proteomes" id="UP000070565">
    <property type="component" value="Unassembled WGS sequence"/>
</dbReference>
<gene>
    <name evidence="11" type="ORF">AKJ45_01910</name>
</gene>
<dbReference type="PROSITE" id="PS51379">
    <property type="entry name" value="4FE4S_FER_2"/>
    <property type="match status" value="2"/>
</dbReference>
<dbReference type="GO" id="GO:0016625">
    <property type="term" value="F:oxidoreductase activity, acting on the aldehyde or oxo group of donors, iron-sulfur protein as acceptor"/>
    <property type="evidence" value="ECO:0007669"/>
    <property type="project" value="InterPro"/>
</dbReference>
<evidence type="ECO:0000256" key="6">
    <source>
        <dbReference type="ARBA" id="ARBA00022737"/>
    </source>
</evidence>
<dbReference type="PROSITE" id="PS00198">
    <property type="entry name" value="4FE4S_FER_1"/>
    <property type="match status" value="1"/>
</dbReference>
<dbReference type="GO" id="GO:0051539">
    <property type="term" value="F:4 iron, 4 sulfur cluster binding"/>
    <property type="evidence" value="ECO:0007669"/>
    <property type="project" value="UniProtKB-KW"/>
</dbReference>
<dbReference type="AlphaFoldDB" id="A0A133VA41"/>
<sequence length="99" mass="11162">MRESEKPDWRSLPKGGKILDAGSSVNYKTGGWRSERPVLDQEKCTSCLQCWINCPDLSIVVENGEMKGFNLDYCKGCGICASVCPLDAIEMHDEREFER</sequence>
<comment type="cofactor">
    <cofactor evidence="1">
        <name>[4Fe-4S] cluster</name>
        <dbReference type="ChEBI" id="CHEBI:49883"/>
    </cofactor>
</comment>
<evidence type="ECO:0000313" key="11">
    <source>
        <dbReference type="EMBL" id="KXB03320.1"/>
    </source>
</evidence>
<evidence type="ECO:0000256" key="5">
    <source>
        <dbReference type="ARBA" id="ARBA00022723"/>
    </source>
</evidence>
<comment type="subunit">
    <text evidence="2">Heterotetramer of one alpha, one beta, one delta and one gamma chain.</text>
</comment>
<dbReference type="InterPro" id="IPR011898">
    <property type="entry name" value="PorD_KorD"/>
</dbReference>
<keyword evidence="6" id="KW-0677">Repeat</keyword>
<keyword evidence="3" id="KW-0813">Transport</keyword>
<dbReference type="PANTHER" id="PTHR43724">
    <property type="entry name" value="PYRUVATE SYNTHASE SUBUNIT PORD"/>
    <property type="match status" value="1"/>
</dbReference>
<keyword evidence="9" id="KW-0411">Iron-sulfur</keyword>
<proteinExistence type="predicted"/>
<keyword evidence="4" id="KW-0004">4Fe-4S</keyword>
<accession>A0A133VA41</accession>
<keyword evidence="8" id="KW-0408">Iron</keyword>